<organism evidence="1 2">
    <name type="scientific">Scortum barcoo</name>
    <name type="common">barcoo grunter</name>
    <dbReference type="NCBI Taxonomy" id="214431"/>
    <lineage>
        <taxon>Eukaryota</taxon>
        <taxon>Metazoa</taxon>
        <taxon>Chordata</taxon>
        <taxon>Craniata</taxon>
        <taxon>Vertebrata</taxon>
        <taxon>Euteleostomi</taxon>
        <taxon>Actinopterygii</taxon>
        <taxon>Neopterygii</taxon>
        <taxon>Teleostei</taxon>
        <taxon>Neoteleostei</taxon>
        <taxon>Acanthomorphata</taxon>
        <taxon>Eupercaria</taxon>
        <taxon>Centrarchiformes</taxon>
        <taxon>Terapontoidei</taxon>
        <taxon>Terapontidae</taxon>
        <taxon>Scortum</taxon>
    </lineage>
</organism>
<dbReference type="Proteomes" id="UP000831701">
    <property type="component" value="Chromosome 17"/>
</dbReference>
<gene>
    <name evidence="1" type="ORF">L3Q82_014021</name>
</gene>
<name>A0ACB8VVW4_9TELE</name>
<proteinExistence type="predicted"/>
<evidence type="ECO:0000313" key="2">
    <source>
        <dbReference type="Proteomes" id="UP000831701"/>
    </source>
</evidence>
<accession>A0ACB8VVW4</accession>
<feature type="non-terminal residue" evidence="1">
    <location>
        <position position="88"/>
    </location>
</feature>
<reference evidence="1" key="1">
    <citation type="submission" date="2022-04" db="EMBL/GenBank/DDBJ databases">
        <title>Jade perch genome.</title>
        <authorList>
            <person name="Chao B."/>
        </authorList>
    </citation>
    <scope>NUCLEOTIDE SEQUENCE</scope>
    <source>
        <strain evidence="1">CB-2022</strain>
    </source>
</reference>
<evidence type="ECO:0000313" key="1">
    <source>
        <dbReference type="EMBL" id="KAI3359639.1"/>
    </source>
</evidence>
<dbReference type="EMBL" id="CM041547">
    <property type="protein sequence ID" value="KAI3359639.1"/>
    <property type="molecule type" value="Genomic_DNA"/>
</dbReference>
<protein>
    <submittedName>
        <fullName evidence="1">Uncharacterized protein</fullName>
    </submittedName>
</protein>
<sequence length="88" mass="10039">MEETIIGRGVERTIAARRIAPAMDPIMILVPLGPAQRKEEGGRVRRKEEEGEEEEGQKQNNTTKKHTSEDSINTVHQQHQLERARKGR</sequence>
<keyword evidence="2" id="KW-1185">Reference proteome</keyword>
<comment type="caution">
    <text evidence="1">The sequence shown here is derived from an EMBL/GenBank/DDBJ whole genome shotgun (WGS) entry which is preliminary data.</text>
</comment>